<dbReference type="GeneID" id="30193621"/>
<keyword evidence="3" id="KW-0238">DNA-binding</keyword>
<evidence type="ECO:0000256" key="4">
    <source>
        <dbReference type="ARBA" id="ARBA00023163"/>
    </source>
</evidence>
<proteinExistence type="predicted"/>
<dbReference type="InterPro" id="IPR011598">
    <property type="entry name" value="bHLH_dom"/>
</dbReference>
<feature type="region of interest" description="Disordered" evidence="6">
    <location>
        <begin position="107"/>
        <end position="187"/>
    </location>
</feature>
<dbReference type="GO" id="GO:0000978">
    <property type="term" value="F:RNA polymerase II cis-regulatory region sequence-specific DNA binding"/>
    <property type="evidence" value="ECO:0007669"/>
    <property type="project" value="TreeGrafter"/>
</dbReference>
<feature type="compositionally biased region" description="Polar residues" evidence="6">
    <location>
        <begin position="67"/>
        <end position="76"/>
    </location>
</feature>
<dbReference type="GO" id="GO:0046983">
    <property type="term" value="F:protein dimerization activity"/>
    <property type="evidence" value="ECO:0007669"/>
    <property type="project" value="InterPro"/>
</dbReference>
<dbReference type="RefSeq" id="XP_019031455.1">
    <property type="nucleotide sequence ID" value="XM_019176527.1"/>
</dbReference>
<evidence type="ECO:0000313" key="8">
    <source>
        <dbReference type="EMBL" id="ODN95790.1"/>
    </source>
</evidence>
<comment type="caution">
    <text evidence="8">The sequence shown here is derived from an EMBL/GenBank/DDBJ whole genome shotgun (WGS) entry which is preliminary data.</text>
</comment>
<dbReference type="SUPFAM" id="SSF47459">
    <property type="entry name" value="HLH, helix-loop-helix DNA-binding domain"/>
    <property type="match status" value="1"/>
</dbReference>
<dbReference type="GO" id="GO:0005634">
    <property type="term" value="C:nucleus"/>
    <property type="evidence" value="ECO:0007669"/>
    <property type="project" value="UniProtKB-SubCell"/>
</dbReference>
<feature type="region of interest" description="Disordered" evidence="6">
    <location>
        <begin position="32"/>
        <end position="76"/>
    </location>
</feature>
<dbReference type="GO" id="GO:0000981">
    <property type="term" value="F:DNA-binding transcription factor activity, RNA polymerase II-specific"/>
    <property type="evidence" value="ECO:0007669"/>
    <property type="project" value="TreeGrafter"/>
</dbReference>
<dbReference type="PROSITE" id="PS50888">
    <property type="entry name" value="BHLH"/>
    <property type="match status" value="1"/>
</dbReference>
<feature type="region of interest" description="Disordered" evidence="6">
    <location>
        <begin position="227"/>
        <end position="303"/>
    </location>
</feature>
<dbReference type="CDD" id="cd00083">
    <property type="entry name" value="bHLH_SF"/>
    <property type="match status" value="1"/>
</dbReference>
<feature type="compositionally biased region" description="Basic and acidic residues" evidence="6">
    <location>
        <begin position="243"/>
        <end position="258"/>
    </location>
</feature>
<sequence>MSKIDIDPAFNDSDELFDSSFSFMNTTDNTMEYYLASPEGAKSPEASTSQQPQQQQQQQQQHGESAEASNQFSLSPLTMKEPIHAVDLSAAAYPYPPYALTYDQQNSSMGHSSSLYHPYRGPGGDFTGRSPRSPHSPNSIDGSPHGSFNSNRLSFGAPMAVSPSLVSPQSLVGSVPNDSPTGAYPPTGYPYQFYAGTPLSGMSNLSNVSPTGPGLSMVSGFPYPTSSFMGGSPTKSGAVRTLRNRDRGSKSRRVKEEDLLSDDEDEDSPRGLGLSNSDDDRVPVSNKREDVRKARIESEQRRRDELREGFKRLKEALPQTNQRASKSSLLDRSVAHIQAIESANRFLLTQLEDQNKECIKLREILHNEVLTRPSSNSPQEQQTQRLH</sequence>
<dbReference type="Proteomes" id="UP000094819">
    <property type="component" value="Unassembled WGS sequence"/>
</dbReference>
<evidence type="ECO:0000256" key="6">
    <source>
        <dbReference type="SAM" id="MobiDB-lite"/>
    </source>
</evidence>
<keyword evidence="4" id="KW-0804">Transcription</keyword>
<evidence type="ECO:0000256" key="5">
    <source>
        <dbReference type="ARBA" id="ARBA00023242"/>
    </source>
</evidence>
<evidence type="ECO:0000256" key="2">
    <source>
        <dbReference type="ARBA" id="ARBA00023015"/>
    </source>
</evidence>
<dbReference type="AlphaFoldDB" id="A0A1E3J4I2"/>
<feature type="compositionally biased region" description="Low complexity" evidence="6">
    <location>
        <begin position="161"/>
        <end position="187"/>
    </location>
</feature>
<keyword evidence="9" id="KW-1185">Reference proteome</keyword>
<accession>A0A1E3J4I2</accession>
<dbReference type="PANTHER" id="PTHR15741:SF27">
    <property type="entry name" value="TRANSCRIPTION FACTOR AP-4"/>
    <property type="match status" value="1"/>
</dbReference>
<feature type="domain" description="BHLH" evidence="7">
    <location>
        <begin position="290"/>
        <end position="340"/>
    </location>
</feature>
<feature type="compositionally biased region" description="Basic and acidic residues" evidence="6">
    <location>
        <begin position="278"/>
        <end position="303"/>
    </location>
</feature>
<name>A0A1E3J4I2_9TREE</name>
<evidence type="ECO:0000256" key="3">
    <source>
        <dbReference type="ARBA" id="ARBA00023125"/>
    </source>
</evidence>
<evidence type="ECO:0000313" key="9">
    <source>
        <dbReference type="Proteomes" id="UP000094819"/>
    </source>
</evidence>
<comment type="subcellular location">
    <subcellularLocation>
        <location evidence="1">Nucleus</location>
    </subcellularLocation>
</comment>
<evidence type="ECO:0000259" key="7">
    <source>
        <dbReference type="PROSITE" id="PS50888"/>
    </source>
</evidence>
<organism evidence="8 9">
    <name type="scientific">Cryptococcus wingfieldii CBS 7118</name>
    <dbReference type="NCBI Taxonomy" id="1295528"/>
    <lineage>
        <taxon>Eukaryota</taxon>
        <taxon>Fungi</taxon>
        <taxon>Dikarya</taxon>
        <taxon>Basidiomycota</taxon>
        <taxon>Agaricomycotina</taxon>
        <taxon>Tremellomycetes</taxon>
        <taxon>Tremellales</taxon>
        <taxon>Cryptococcaceae</taxon>
        <taxon>Cryptococcus</taxon>
    </lineage>
</organism>
<dbReference type="EMBL" id="AWGH01000012">
    <property type="protein sequence ID" value="ODN95790.1"/>
    <property type="molecule type" value="Genomic_DNA"/>
</dbReference>
<evidence type="ECO:0000256" key="1">
    <source>
        <dbReference type="ARBA" id="ARBA00004123"/>
    </source>
</evidence>
<dbReference type="OrthoDB" id="5778525at2759"/>
<keyword evidence="2" id="KW-0805">Transcription regulation</keyword>
<dbReference type="Pfam" id="PF00010">
    <property type="entry name" value="HLH"/>
    <property type="match status" value="1"/>
</dbReference>
<dbReference type="SMART" id="SM00353">
    <property type="entry name" value="HLH"/>
    <property type="match status" value="1"/>
</dbReference>
<dbReference type="PANTHER" id="PTHR15741">
    <property type="entry name" value="BASIC HELIX-LOOP-HELIX ZIP TRANSCRIPTION FACTOR"/>
    <property type="match status" value="1"/>
</dbReference>
<protein>
    <recommendedName>
        <fullName evidence="7">BHLH domain-containing protein</fullName>
    </recommendedName>
</protein>
<dbReference type="InterPro" id="IPR052207">
    <property type="entry name" value="Max-like/E-box_TFs"/>
</dbReference>
<gene>
    <name evidence="8" type="ORF">L198_04408</name>
</gene>
<reference evidence="8 9" key="1">
    <citation type="submission" date="2016-06" db="EMBL/GenBank/DDBJ databases">
        <title>Evolution of pathogenesis and genome organization in the Tremellales.</title>
        <authorList>
            <person name="Cuomo C."/>
            <person name="Litvintseva A."/>
            <person name="Heitman J."/>
            <person name="Chen Y."/>
            <person name="Sun S."/>
            <person name="Springer D."/>
            <person name="Dromer F."/>
            <person name="Young S."/>
            <person name="Zeng Q."/>
            <person name="Chapman S."/>
            <person name="Gujja S."/>
            <person name="Saif S."/>
            <person name="Birren B."/>
        </authorList>
    </citation>
    <scope>NUCLEOTIDE SEQUENCE [LARGE SCALE GENOMIC DNA]</scope>
    <source>
        <strain evidence="8 9">CBS 7118</strain>
    </source>
</reference>
<dbReference type="InterPro" id="IPR036638">
    <property type="entry name" value="HLH_DNA-bd_sf"/>
</dbReference>
<keyword evidence="5" id="KW-0539">Nucleus</keyword>
<dbReference type="Gene3D" id="4.10.280.10">
    <property type="entry name" value="Helix-loop-helix DNA-binding domain"/>
    <property type="match status" value="1"/>
</dbReference>
<feature type="compositionally biased region" description="Polar residues" evidence="6">
    <location>
        <begin position="133"/>
        <end position="153"/>
    </location>
</feature>
<feature type="compositionally biased region" description="Low complexity" evidence="6">
    <location>
        <begin position="50"/>
        <end position="61"/>
    </location>
</feature>